<evidence type="ECO:0000256" key="3">
    <source>
        <dbReference type="SAM" id="Phobius"/>
    </source>
</evidence>
<name>A0A3P6EB40_BRAOL</name>
<feature type="domain" description="Legume lectin" evidence="4">
    <location>
        <begin position="17"/>
        <end position="145"/>
    </location>
</feature>
<dbReference type="InterPro" id="IPR001220">
    <property type="entry name" value="Legume_lectin_dom"/>
</dbReference>
<evidence type="ECO:0000259" key="4">
    <source>
        <dbReference type="Pfam" id="PF00139"/>
    </source>
</evidence>
<dbReference type="SUPFAM" id="SSF49899">
    <property type="entry name" value="Concanavalin A-like lectins/glucanases"/>
    <property type="match status" value="1"/>
</dbReference>
<organism evidence="5">
    <name type="scientific">Brassica oleracea</name>
    <name type="common">Wild cabbage</name>
    <dbReference type="NCBI Taxonomy" id="3712"/>
    <lineage>
        <taxon>Eukaryota</taxon>
        <taxon>Viridiplantae</taxon>
        <taxon>Streptophyta</taxon>
        <taxon>Embryophyta</taxon>
        <taxon>Tracheophyta</taxon>
        <taxon>Spermatophyta</taxon>
        <taxon>Magnoliopsida</taxon>
        <taxon>eudicotyledons</taxon>
        <taxon>Gunneridae</taxon>
        <taxon>Pentapetalae</taxon>
        <taxon>rosids</taxon>
        <taxon>malvids</taxon>
        <taxon>Brassicales</taxon>
        <taxon>Brassicaceae</taxon>
        <taxon>Brassiceae</taxon>
        <taxon>Brassica</taxon>
    </lineage>
</organism>
<dbReference type="PANTHER" id="PTHR32401:SF49">
    <property type="entry name" value="OS10G0129200 PROTEIN"/>
    <property type="match status" value="1"/>
</dbReference>
<keyword evidence="3" id="KW-0472">Membrane</keyword>
<dbReference type="Pfam" id="PF00139">
    <property type="entry name" value="Lectin_legB"/>
    <property type="match status" value="1"/>
</dbReference>
<proteinExistence type="inferred from homology"/>
<dbReference type="EMBL" id="LR031875">
    <property type="protein sequence ID" value="VDD34876.1"/>
    <property type="molecule type" value="Genomic_DNA"/>
</dbReference>
<gene>
    <name evidence="5" type="ORF">BOLC9T60199H</name>
</gene>
<evidence type="ECO:0000256" key="1">
    <source>
        <dbReference type="ARBA" id="ARBA00007606"/>
    </source>
</evidence>
<keyword evidence="2" id="KW-0430">Lectin</keyword>
<dbReference type="Gene3D" id="2.60.120.200">
    <property type="match status" value="1"/>
</dbReference>
<comment type="similarity">
    <text evidence="1">Belongs to the leguminous lectin family.</text>
</comment>
<feature type="transmembrane region" description="Helical" evidence="3">
    <location>
        <begin position="154"/>
        <end position="178"/>
    </location>
</feature>
<reference evidence="5" key="1">
    <citation type="submission" date="2018-11" db="EMBL/GenBank/DDBJ databases">
        <authorList>
            <consortium name="Genoscope - CEA"/>
            <person name="William W."/>
        </authorList>
    </citation>
    <scope>NUCLEOTIDE SEQUENCE</scope>
</reference>
<dbReference type="InterPro" id="IPR050258">
    <property type="entry name" value="Leguminous_Lectin"/>
</dbReference>
<protein>
    <recommendedName>
        <fullName evidence="4">Legume lectin domain-containing protein</fullName>
    </recommendedName>
</protein>
<dbReference type="AlphaFoldDB" id="A0A3P6EB40"/>
<evidence type="ECO:0000256" key="2">
    <source>
        <dbReference type="ARBA" id="ARBA00022734"/>
    </source>
</evidence>
<sequence>MKETTGILRITYSLFKDVSDRSGNHIGLNFNNLASDVQEPVVYYDNDESDRKEDFLLQSGDPIQALLDYDGPTQTLNLTVYPARFKSRPVNPLISRPVPKLLEIVQEEMYVGFTAATGRDQSSAHYVMGWSFSSGVDPPPPPNTAKKTGYDPQVLSLIVALSGVTLILLALLFFFVMYKKRLQQGEILEDWEINHPHRLRYKDLYAATDGFNVNRII</sequence>
<dbReference type="PANTHER" id="PTHR32401">
    <property type="entry name" value="CONCANAVALIN A-LIKE LECTIN FAMILY PROTEIN"/>
    <property type="match status" value="1"/>
</dbReference>
<evidence type="ECO:0000313" key="5">
    <source>
        <dbReference type="EMBL" id="VDD34876.1"/>
    </source>
</evidence>
<dbReference type="GO" id="GO:0030246">
    <property type="term" value="F:carbohydrate binding"/>
    <property type="evidence" value="ECO:0007669"/>
    <property type="project" value="UniProtKB-KW"/>
</dbReference>
<dbReference type="InterPro" id="IPR013320">
    <property type="entry name" value="ConA-like_dom_sf"/>
</dbReference>
<keyword evidence="3" id="KW-0812">Transmembrane</keyword>
<keyword evidence="3" id="KW-1133">Transmembrane helix</keyword>
<accession>A0A3P6EB40</accession>